<dbReference type="EMBL" id="JANBPG010002771">
    <property type="protein sequence ID" value="KAJ1884680.1"/>
    <property type="molecule type" value="Genomic_DNA"/>
</dbReference>
<sequence>MSSTQGFGFARANDNALASNSMLGNDFGSSVNKAGPAATAHRSRTVSARPGTANPRGARPNATSVNDILERSNNFAQAQRLAENPDDDLEHVVRKTGQSGLVNAYGIPTRPSTAHARRPAHERRSLAPSSTNGPLLRPKVPNRGSKDDGAGGGSGSKEALSNLNDKIRVCVRKRPLNRKEREKSEKDIVITNGCRSLSVMEPKAKVDMTKYIEESRFLFDEVFDENSDNTQVYERTAKPLVEYIFTGGNATCFAYGQTGSGKTYTMMDVQNGLYIQAADDIFRIMQRPENRHLQVFMLFYEIYMSNLYDLLNERRKIFAREDGNQTVCIQGVREVLIQSPADLMSVFDFGNNCRSTGSTGANSDSSRSHAILQIVLKDTTRKGAIKGKLNFIDLAGNERGADRGDKADKQTIMEGSEINKSLLALKECIRALDLGKKHQPFRQSKLTQVLKDSFIGNSRACMIATISPNSSNSENTLNTLRYSDRVKTMKSAGTAGDSTQAANDGARDADDYYSTEVDADYEDDSANRAYDESLDASYGIQGAGHGYPDSSQNVFREEDEYADDMGIDEDDEFASVATTYHQRRQQQQPQPQPQQNTGRAYEHARRPSFDDRSDYDISNETPAIVDEQPAFLDEARHALRSPRAYGSPAAKSFVTSRMAMSPPTMRQQMPPSKLSGTLVRNKKSVADTQALQQQQQQLQHRSSFEDDDGGIFDSDAGRRTNHTSSRRLVGPPSGGSLAGAGAVGRGMRPPAMSRSNSVSQDPLVSDRDSGHIQVQARQQVLRSNTHSNGTMASADAYSAPVTSTPSPYASAISIHSDDNLPKERKGGMSSNRNSYHGGSEDAVMAEPSENGDAPGDGFGGLRIADVEAF</sequence>
<accession>A0ACC1I0Y6</accession>
<proteinExistence type="predicted"/>
<dbReference type="Proteomes" id="UP001150581">
    <property type="component" value="Unassembled WGS sequence"/>
</dbReference>
<evidence type="ECO:0000313" key="1">
    <source>
        <dbReference type="EMBL" id="KAJ1884680.1"/>
    </source>
</evidence>
<feature type="non-terminal residue" evidence="1">
    <location>
        <position position="869"/>
    </location>
</feature>
<evidence type="ECO:0000313" key="2">
    <source>
        <dbReference type="Proteomes" id="UP001150581"/>
    </source>
</evidence>
<name>A0ACC1I0Y6_9FUNG</name>
<protein>
    <submittedName>
        <fullName evidence="1">Uncharacterized protein</fullName>
    </submittedName>
</protein>
<organism evidence="1 2">
    <name type="scientific">Kickxella alabastrina</name>
    <dbReference type="NCBI Taxonomy" id="61397"/>
    <lineage>
        <taxon>Eukaryota</taxon>
        <taxon>Fungi</taxon>
        <taxon>Fungi incertae sedis</taxon>
        <taxon>Zoopagomycota</taxon>
        <taxon>Kickxellomycotina</taxon>
        <taxon>Kickxellomycetes</taxon>
        <taxon>Kickxellales</taxon>
        <taxon>Kickxellaceae</taxon>
        <taxon>Kickxella</taxon>
    </lineage>
</organism>
<comment type="caution">
    <text evidence="1">The sequence shown here is derived from an EMBL/GenBank/DDBJ whole genome shotgun (WGS) entry which is preliminary data.</text>
</comment>
<reference evidence="1" key="1">
    <citation type="submission" date="2022-07" db="EMBL/GenBank/DDBJ databases">
        <title>Phylogenomic reconstructions and comparative analyses of Kickxellomycotina fungi.</title>
        <authorList>
            <person name="Reynolds N.K."/>
            <person name="Stajich J.E."/>
            <person name="Barry K."/>
            <person name="Grigoriev I.V."/>
            <person name="Crous P."/>
            <person name="Smith M.E."/>
        </authorList>
    </citation>
    <scope>NUCLEOTIDE SEQUENCE</scope>
    <source>
        <strain evidence="1">Benny 63K</strain>
    </source>
</reference>
<gene>
    <name evidence="1" type="ORF">LPJ66_010494</name>
</gene>
<keyword evidence="2" id="KW-1185">Reference proteome</keyword>